<evidence type="ECO:0000256" key="1">
    <source>
        <dbReference type="HAMAP-Rule" id="MF_02077"/>
    </source>
</evidence>
<dbReference type="GO" id="GO:0071555">
    <property type="term" value="P:cell wall organization"/>
    <property type="evidence" value="ECO:0007669"/>
    <property type="project" value="UniProtKB-KW"/>
</dbReference>
<keyword evidence="1" id="KW-0812">Transmembrane</keyword>
<comment type="similarity">
    <text evidence="1">Belongs to the Amj family.</text>
</comment>
<dbReference type="OrthoDB" id="7888986at2"/>
<dbReference type="Pfam" id="PF10997">
    <property type="entry name" value="Amj"/>
    <property type="match status" value="1"/>
</dbReference>
<reference evidence="3" key="1">
    <citation type="submission" date="2010-11" db="EMBL/GenBank/DDBJ databases">
        <title>The complete genome of Mahella australiensis DSM 15567.</title>
        <authorList>
            <consortium name="US DOE Joint Genome Institute (JGI-PGF)"/>
            <person name="Lucas S."/>
            <person name="Copeland A."/>
            <person name="Lapidus A."/>
            <person name="Bruce D."/>
            <person name="Goodwin L."/>
            <person name="Pitluck S."/>
            <person name="Kyrpides N."/>
            <person name="Mavromatis K."/>
            <person name="Pagani I."/>
            <person name="Ivanova N."/>
            <person name="Teshima H."/>
            <person name="Brettin T."/>
            <person name="Detter J.C."/>
            <person name="Han C."/>
            <person name="Tapia R."/>
            <person name="Land M."/>
            <person name="Hauser L."/>
            <person name="Markowitz V."/>
            <person name="Cheng J.-F."/>
            <person name="Hugenholtz P."/>
            <person name="Woyke T."/>
            <person name="Wu D."/>
            <person name="Spring S."/>
            <person name="Pukall R."/>
            <person name="Steenblock K."/>
            <person name="Schneider S."/>
            <person name="Klenk H.-P."/>
            <person name="Eisen J.A."/>
        </authorList>
    </citation>
    <scope>NUCLEOTIDE SEQUENCE [LARGE SCALE GENOMIC DNA]</scope>
    <source>
        <strain evidence="3">DSM 15567 / CIP 107919 / 50-1 BON</strain>
    </source>
</reference>
<comment type="caution">
    <text evidence="1">Lacks conserved residue(s) required for the propagation of feature annotation.</text>
</comment>
<keyword evidence="1" id="KW-0813">Transport</keyword>
<dbReference type="InterPro" id="IPR021260">
    <property type="entry name" value="Amj"/>
</dbReference>
<dbReference type="STRING" id="697281.Mahau_1901"/>
<feature type="transmembrane region" description="Helical" evidence="1">
    <location>
        <begin position="191"/>
        <end position="210"/>
    </location>
</feature>
<comment type="function">
    <text evidence="1">Involved in peptidoglycan biosynthesis. Transports lipid-linked peptidoglycan precursors from the inner to the outer leaflet of the cytoplasmic membrane.</text>
</comment>
<keyword evidence="1" id="KW-1133">Transmembrane helix</keyword>
<dbReference type="HOGENOM" id="CLU_059888_1_0_9"/>
<keyword evidence="1" id="KW-0133">Cell shape</keyword>
<dbReference type="GO" id="GO:0009252">
    <property type="term" value="P:peptidoglycan biosynthetic process"/>
    <property type="evidence" value="ECO:0007669"/>
    <property type="project" value="UniProtKB-UniRule"/>
</dbReference>
<comment type="pathway">
    <text evidence="1">Cell wall biogenesis; peptidoglycan biosynthesis.</text>
</comment>
<feature type="transmembrane region" description="Helical" evidence="1">
    <location>
        <begin position="37"/>
        <end position="61"/>
    </location>
</feature>
<keyword evidence="1" id="KW-0573">Peptidoglycan synthesis</keyword>
<feature type="transmembrane region" description="Helical" evidence="1">
    <location>
        <begin position="231"/>
        <end position="253"/>
    </location>
</feature>
<comment type="subcellular location">
    <subcellularLocation>
        <location evidence="1">Cell membrane</location>
        <topology evidence="1">Multi-pass membrane protein</topology>
    </subcellularLocation>
</comment>
<dbReference type="GO" id="GO:0015648">
    <property type="term" value="F:lipid-linked peptidoglycan transporter activity"/>
    <property type="evidence" value="ECO:0007669"/>
    <property type="project" value="UniProtKB-UniRule"/>
</dbReference>
<dbReference type="EMBL" id="CP002360">
    <property type="protein sequence ID" value="AEE97077.1"/>
    <property type="molecule type" value="Genomic_DNA"/>
</dbReference>
<feature type="transmembrane region" description="Helical" evidence="1">
    <location>
        <begin position="81"/>
        <end position="103"/>
    </location>
</feature>
<proteinExistence type="inferred from homology"/>
<protein>
    <recommendedName>
        <fullName evidence="1">Lipid II flippase Amj</fullName>
    </recommendedName>
</protein>
<keyword evidence="1" id="KW-1003">Cell membrane</keyword>
<evidence type="ECO:0000313" key="2">
    <source>
        <dbReference type="EMBL" id="AEE97077.1"/>
    </source>
</evidence>
<dbReference type="GO" id="GO:0008360">
    <property type="term" value="P:regulation of cell shape"/>
    <property type="evidence" value="ECO:0007669"/>
    <property type="project" value="UniProtKB-KW"/>
</dbReference>
<sequence length="268" mass="29190">MNNYSRIMTVCILTMIIHSIDTLSYSTRIAGIRTKRLAVALSLFNIIVLVSRTSNMIQAPLVGSIVDHAIKYGSSGVLEDFRLIIFSATIGSIVGAIVIPTFINIFSYAINRLEIAGSVPNLLVQTLSIKTLKRVKKSITIPKPQYLHEFRHSGIPINLILYHTIITSIYTVGVLASVYSGTIIPEYRLTASQLSGIINGIATILYAVVVDPTAAMITDQTLQGKRPYKDVNFMVTLLVLGKIGGTLLGQLIFLPAVDVIVAITKFIA</sequence>
<gene>
    <name evidence="1" type="primary">amj</name>
    <name evidence="2" type="ordered locus">Mahau_1901</name>
</gene>
<reference evidence="2 3" key="2">
    <citation type="journal article" date="2011" name="Stand. Genomic Sci.">
        <title>Complete genome sequence of Mahella australiensis type strain (50-1 BON).</title>
        <authorList>
            <person name="Sikorski J."/>
            <person name="Teshima H."/>
            <person name="Nolan M."/>
            <person name="Lucas S."/>
            <person name="Hammon N."/>
            <person name="Deshpande S."/>
            <person name="Cheng J.F."/>
            <person name="Pitluck S."/>
            <person name="Liolios K."/>
            <person name="Pagani I."/>
            <person name="Ivanova N."/>
            <person name="Huntemann M."/>
            <person name="Mavromatis K."/>
            <person name="Ovchinikova G."/>
            <person name="Pati A."/>
            <person name="Tapia R."/>
            <person name="Han C."/>
            <person name="Goodwin L."/>
            <person name="Chen A."/>
            <person name="Palaniappan K."/>
            <person name="Land M."/>
            <person name="Hauser L."/>
            <person name="Ngatchou-Djao O.D."/>
            <person name="Rohde M."/>
            <person name="Pukall R."/>
            <person name="Spring S."/>
            <person name="Abt B."/>
            <person name="Goker M."/>
            <person name="Detter J.C."/>
            <person name="Woyke T."/>
            <person name="Bristow J."/>
            <person name="Markowitz V."/>
            <person name="Hugenholtz P."/>
            <person name="Eisen J.A."/>
            <person name="Kyrpides N.C."/>
            <person name="Klenk H.P."/>
            <person name="Lapidus A."/>
        </authorList>
    </citation>
    <scope>NUCLEOTIDE SEQUENCE [LARGE SCALE GENOMIC DNA]</scope>
    <source>
        <strain evidence="3">DSM 15567 / CIP 107919 / 50-1 BON</strain>
    </source>
</reference>
<dbReference type="HAMAP" id="MF_02077">
    <property type="entry name" value="Amj_flippase"/>
    <property type="match status" value="1"/>
</dbReference>
<dbReference type="eggNOG" id="ENOG502ZBN3">
    <property type="taxonomic scope" value="Bacteria"/>
</dbReference>
<keyword evidence="1" id="KW-0472">Membrane</keyword>
<accession>F4A1M7</accession>
<keyword evidence="1" id="KW-0961">Cell wall biogenesis/degradation</keyword>
<evidence type="ECO:0000313" key="3">
    <source>
        <dbReference type="Proteomes" id="UP000008457"/>
    </source>
</evidence>
<dbReference type="RefSeq" id="WP_013781505.1">
    <property type="nucleotide sequence ID" value="NC_015520.1"/>
</dbReference>
<dbReference type="KEGG" id="mas:Mahau_1901"/>
<name>F4A1M7_MAHA5</name>
<feature type="transmembrane region" description="Helical" evidence="1">
    <location>
        <begin position="159"/>
        <end position="179"/>
    </location>
</feature>
<keyword evidence="3" id="KW-1185">Reference proteome</keyword>
<dbReference type="AlphaFoldDB" id="F4A1M7"/>
<dbReference type="Proteomes" id="UP000008457">
    <property type="component" value="Chromosome"/>
</dbReference>
<organism evidence="2 3">
    <name type="scientific">Mahella australiensis (strain DSM 15567 / CIP 107919 / 50-1 BON)</name>
    <dbReference type="NCBI Taxonomy" id="697281"/>
    <lineage>
        <taxon>Bacteria</taxon>
        <taxon>Bacillati</taxon>
        <taxon>Bacillota</taxon>
        <taxon>Clostridia</taxon>
        <taxon>Thermoanaerobacterales</taxon>
        <taxon>Thermoanaerobacterales Family IV. Incertae Sedis</taxon>
        <taxon>Mahella</taxon>
    </lineage>
</organism>
<dbReference type="UniPathway" id="UPA00219"/>
<dbReference type="GO" id="GO:0005886">
    <property type="term" value="C:plasma membrane"/>
    <property type="evidence" value="ECO:0007669"/>
    <property type="project" value="UniProtKB-SubCell"/>
</dbReference>